<feature type="region of interest" description="Disordered" evidence="1">
    <location>
        <begin position="218"/>
        <end position="239"/>
    </location>
</feature>
<dbReference type="Proteomes" id="UP000195012">
    <property type="component" value="Unassembled WGS sequence"/>
</dbReference>
<reference evidence="2 3" key="1">
    <citation type="submission" date="2017-05" db="EMBL/GenBank/DDBJ databases">
        <title>PacBio assembly of a Plasmodium knowlesi genome sequence with Hi-C correction and manual annotation of the SICAvar gene family.</title>
        <authorList>
            <person name="Lapp S.A."/>
            <person name="Geraldo J.A."/>
            <person name="Chien J.-T."/>
            <person name="Ay F."/>
            <person name="Pakala S.B."/>
            <person name="Batugedara G."/>
            <person name="Humphrey J.C."/>
            <person name="Debarry J.D."/>
            <person name="Le Roch K.G."/>
            <person name="Galinski M.R."/>
            <person name="Kissinger J.C."/>
        </authorList>
    </citation>
    <scope>NUCLEOTIDE SEQUENCE [LARGE SCALE GENOMIC DNA]</scope>
    <source>
        <strain evidence="3">Malayan Strain Pk1 (A+)</strain>
    </source>
</reference>
<dbReference type="InterPro" id="IPR008780">
    <property type="entry name" value="Plasmodium_Vir"/>
</dbReference>
<protein>
    <submittedName>
        <fullName evidence="2">KIR protein</fullName>
    </submittedName>
</protein>
<feature type="compositionally biased region" description="Polar residues" evidence="1">
    <location>
        <begin position="621"/>
        <end position="630"/>
    </location>
</feature>
<dbReference type="Pfam" id="PF05795">
    <property type="entry name" value="Plasmodium_Vir"/>
    <property type="match status" value="2"/>
</dbReference>
<dbReference type="VEuPathDB" id="PlasmoDB:PKNOH_S140288300"/>
<evidence type="ECO:0000313" key="2">
    <source>
        <dbReference type="EMBL" id="OTN64043.1"/>
    </source>
</evidence>
<dbReference type="AlphaFoldDB" id="A0A1Y3DGF5"/>
<accession>A0A1Y3DGF5</accession>
<sequence length="630" mass="71850">MSTAPNLKNLPSKKEFYNKFWTGKYEGSYRNSCAPGWEDKLKGKLSDYRGLSAVISKIIDAYCYVSKVKGEGSDPDIPCLFFYYWLGNMVPKDANTYKLSDVLGAIYQALEDTDYSPKCKIIYEDVDRINFELRRRIHDFAYNYKTIQGLVEKCESAEAKEYLRFLQRVSGACRIVGVDCPEGGVHGNGTYCDDYNKKYKEYCETELRELQEQLKTCLKPNPNPNQAGSSGSLSDAQQEGDDLGWLPSKKVYTEIVRITDPCGDDGSLISGVEEAVKAHREVKEEANSIAKYICYSLGKKDTLSGGDPSLYYVYYHVGNTYSSYFKKDDSSFWKFMGTVSQQLGELPVDKENKCKIELSHIDTKDFIWEKRMYDYYKDYETIKEKLQYGESPCSTELDQYLTEAAIGYKLIHRYCNGKTEGKEKAFCDKFKTKYDEHKPEELLGEKCISNLEDEISAYAENSGIIYNGESGEDTASAEIASIFSFARDGPIASSGLAAVGLPAIAYLLYKYTSLPSWLREQFGGRSNNISRSQRRARRSTGPNFSNFTEDVSTEVPTEYSSYLSTLYPLEESIENNSTTYYEEPPQPSPRRRGQQQGQRRRRGPPPPRGRQRANNEYRYVSGQNISYYRM</sequence>
<name>A0A1Y3DGF5_PLAKN</name>
<proteinExistence type="predicted"/>
<dbReference type="VEuPathDB" id="PlasmoDB:PKA1H_140075800"/>
<feature type="region of interest" description="Disordered" evidence="1">
    <location>
        <begin position="528"/>
        <end position="552"/>
    </location>
</feature>
<dbReference type="VEuPathDB" id="PlasmoDB:PKNH_1469700"/>
<dbReference type="EMBL" id="NETL01000028">
    <property type="protein sequence ID" value="OTN64043.1"/>
    <property type="molecule type" value="Genomic_DNA"/>
</dbReference>
<organism evidence="2 3">
    <name type="scientific">Plasmodium knowlesi</name>
    <dbReference type="NCBI Taxonomy" id="5850"/>
    <lineage>
        <taxon>Eukaryota</taxon>
        <taxon>Sar</taxon>
        <taxon>Alveolata</taxon>
        <taxon>Apicomplexa</taxon>
        <taxon>Aconoidasida</taxon>
        <taxon>Haemosporida</taxon>
        <taxon>Plasmodiidae</taxon>
        <taxon>Plasmodium</taxon>
        <taxon>Plasmodium (Plasmodium)</taxon>
    </lineage>
</organism>
<feature type="compositionally biased region" description="Polar residues" evidence="1">
    <location>
        <begin position="540"/>
        <end position="552"/>
    </location>
</feature>
<comment type="caution">
    <text evidence="2">The sequence shown here is derived from an EMBL/GenBank/DDBJ whole genome shotgun (WGS) entry which is preliminary data.</text>
</comment>
<feature type="compositionally biased region" description="Polar residues" evidence="1">
    <location>
        <begin position="224"/>
        <end position="237"/>
    </location>
</feature>
<evidence type="ECO:0000313" key="3">
    <source>
        <dbReference type="Proteomes" id="UP000195012"/>
    </source>
</evidence>
<feature type="compositionally biased region" description="Basic residues" evidence="1">
    <location>
        <begin position="589"/>
        <end position="603"/>
    </location>
</feature>
<evidence type="ECO:0000256" key="1">
    <source>
        <dbReference type="SAM" id="MobiDB-lite"/>
    </source>
</evidence>
<gene>
    <name evidence="2" type="ORF">PKNOH_S140288300</name>
</gene>
<feature type="region of interest" description="Disordered" evidence="1">
    <location>
        <begin position="578"/>
        <end position="630"/>
    </location>
</feature>